<dbReference type="PANTHER" id="PTHR42884:SF23">
    <property type="entry name" value="FURIN-LIKE PROTEASE 2"/>
    <property type="match status" value="1"/>
</dbReference>
<evidence type="ECO:0000256" key="3">
    <source>
        <dbReference type="ARBA" id="ARBA00022825"/>
    </source>
</evidence>
<name>A0A4Z2F9F1_9TELE</name>
<evidence type="ECO:0000256" key="4">
    <source>
        <dbReference type="ARBA" id="ARBA00023157"/>
    </source>
</evidence>
<keyword evidence="3" id="KW-0720">Serine protease</keyword>
<dbReference type="Proteomes" id="UP000314294">
    <property type="component" value="Unassembled WGS sequence"/>
</dbReference>
<dbReference type="GO" id="GO:0000139">
    <property type="term" value="C:Golgi membrane"/>
    <property type="evidence" value="ECO:0007669"/>
    <property type="project" value="TreeGrafter"/>
</dbReference>
<dbReference type="SUPFAM" id="SSF52743">
    <property type="entry name" value="Subtilisin-like"/>
    <property type="match status" value="1"/>
</dbReference>
<accession>A0A4Z2F9F1</accession>
<evidence type="ECO:0000313" key="6">
    <source>
        <dbReference type="EMBL" id="TNN37829.1"/>
    </source>
</evidence>
<evidence type="ECO:0000256" key="5">
    <source>
        <dbReference type="PROSITE-ProRule" id="PRU01240"/>
    </source>
</evidence>
<reference evidence="6 7" key="1">
    <citation type="submission" date="2019-03" db="EMBL/GenBank/DDBJ databases">
        <title>First draft genome of Liparis tanakae, snailfish: a comprehensive survey of snailfish specific genes.</title>
        <authorList>
            <person name="Kim W."/>
            <person name="Song I."/>
            <person name="Jeong J.-H."/>
            <person name="Kim D."/>
            <person name="Kim S."/>
            <person name="Ryu S."/>
            <person name="Song J.Y."/>
            <person name="Lee S.K."/>
        </authorList>
    </citation>
    <scope>NUCLEOTIDE SEQUENCE [LARGE SCALE GENOMIC DNA]</scope>
    <source>
        <tissue evidence="6">Muscle</tissue>
    </source>
</reference>
<dbReference type="Gene3D" id="3.40.50.200">
    <property type="entry name" value="Peptidase S8/S53 domain"/>
    <property type="match status" value="1"/>
</dbReference>
<keyword evidence="1" id="KW-0645">Protease</keyword>
<evidence type="ECO:0000313" key="7">
    <source>
        <dbReference type="Proteomes" id="UP000314294"/>
    </source>
</evidence>
<dbReference type="EMBL" id="SRLO01001436">
    <property type="protein sequence ID" value="TNN37829.1"/>
    <property type="molecule type" value="Genomic_DNA"/>
</dbReference>
<dbReference type="AlphaFoldDB" id="A0A4Z2F9F1"/>
<proteinExistence type="inferred from homology"/>
<dbReference type="GO" id="GO:0004252">
    <property type="term" value="F:serine-type endopeptidase activity"/>
    <property type="evidence" value="ECO:0007669"/>
    <property type="project" value="InterPro"/>
</dbReference>
<evidence type="ECO:0000256" key="1">
    <source>
        <dbReference type="ARBA" id="ARBA00022670"/>
    </source>
</evidence>
<keyword evidence="2" id="KW-0378">Hydrolase</keyword>
<protein>
    <submittedName>
        <fullName evidence="6">Kexin</fullName>
    </submittedName>
</protein>
<keyword evidence="4" id="KW-1015">Disulfide bond</keyword>
<dbReference type="InterPro" id="IPR036852">
    <property type="entry name" value="Peptidase_S8/S53_dom_sf"/>
</dbReference>
<comment type="caution">
    <text evidence="6">The sequence shown here is derived from an EMBL/GenBank/DDBJ whole genome shotgun (WGS) entry which is preliminary data.</text>
</comment>
<evidence type="ECO:0000256" key="2">
    <source>
        <dbReference type="ARBA" id="ARBA00022801"/>
    </source>
</evidence>
<dbReference type="GO" id="GO:0005802">
    <property type="term" value="C:trans-Golgi network"/>
    <property type="evidence" value="ECO:0007669"/>
    <property type="project" value="TreeGrafter"/>
</dbReference>
<keyword evidence="7" id="KW-1185">Reference proteome</keyword>
<gene>
    <name evidence="6" type="primary">KEX2</name>
    <name evidence="6" type="ORF">EYF80_052000</name>
</gene>
<dbReference type="GO" id="GO:0016485">
    <property type="term" value="P:protein processing"/>
    <property type="evidence" value="ECO:0007669"/>
    <property type="project" value="TreeGrafter"/>
</dbReference>
<sequence>MPSLTLKLIFRVTCSQRRESASDRQRDQSLTFNDPLWPMQWELGEYNCSGVDLNVMPVWMNNVTGAGVVVSIIDDGESNTLPL</sequence>
<dbReference type="PROSITE" id="PS51892">
    <property type="entry name" value="SUBTILASE"/>
    <property type="match status" value="1"/>
</dbReference>
<comment type="caution">
    <text evidence="5">Lacks conserved residue(s) required for the propagation of feature annotation.</text>
</comment>
<comment type="similarity">
    <text evidence="5">Belongs to the peptidase S8 family.</text>
</comment>
<organism evidence="6 7">
    <name type="scientific">Liparis tanakae</name>
    <name type="common">Tanaka's snailfish</name>
    <dbReference type="NCBI Taxonomy" id="230148"/>
    <lineage>
        <taxon>Eukaryota</taxon>
        <taxon>Metazoa</taxon>
        <taxon>Chordata</taxon>
        <taxon>Craniata</taxon>
        <taxon>Vertebrata</taxon>
        <taxon>Euteleostomi</taxon>
        <taxon>Actinopterygii</taxon>
        <taxon>Neopterygii</taxon>
        <taxon>Teleostei</taxon>
        <taxon>Neoteleostei</taxon>
        <taxon>Acanthomorphata</taxon>
        <taxon>Eupercaria</taxon>
        <taxon>Perciformes</taxon>
        <taxon>Cottioidei</taxon>
        <taxon>Cottales</taxon>
        <taxon>Liparidae</taxon>
        <taxon>Liparis</taxon>
    </lineage>
</organism>
<dbReference type="PANTHER" id="PTHR42884">
    <property type="entry name" value="PROPROTEIN CONVERTASE SUBTILISIN/KEXIN-RELATED"/>
    <property type="match status" value="1"/>
</dbReference>